<reference evidence="4 5" key="1">
    <citation type="journal article" date="2019" name="Int. J. Syst. Evol. Microbiol.">
        <title>The Global Catalogue of Microorganisms (GCM) 10K type strain sequencing project: providing services to taxonomists for standard genome sequencing and annotation.</title>
        <authorList>
            <consortium name="The Broad Institute Genomics Platform"/>
            <consortium name="The Broad Institute Genome Sequencing Center for Infectious Disease"/>
            <person name="Wu L."/>
            <person name="Ma J."/>
        </authorList>
    </citation>
    <scope>NUCLEOTIDE SEQUENCE [LARGE SCALE GENOMIC DNA]</scope>
    <source>
        <strain evidence="4 5">JCM 13250</strain>
    </source>
</reference>
<dbReference type="EMBL" id="BAAALT010000348">
    <property type="protein sequence ID" value="GAA1837983.1"/>
    <property type="molecule type" value="Genomic_DNA"/>
</dbReference>
<dbReference type="InterPro" id="IPR049492">
    <property type="entry name" value="BD-FAE-like_dom"/>
</dbReference>
<feature type="domain" description="BD-FAE-like" evidence="3">
    <location>
        <begin position="59"/>
        <end position="253"/>
    </location>
</feature>
<evidence type="ECO:0000259" key="3">
    <source>
        <dbReference type="Pfam" id="PF20434"/>
    </source>
</evidence>
<name>A0ABN2MU97_9ACTN</name>
<dbReference type="RefSeq" id="WP_344140508.1">
    <property type="nucleotide sequence ID" value="NZ_BAAALT010000348.1"/>
</dbReference>
<dbReference type="PANTHER" id="PTHR48081">
    <property type="entry name" value="AB HYDROLASE SUPERFAMILY PROTEIN C4A8.06C"/>
    <property type="match status" value="1"/>
</dbReference>
<comment type="caution">
    <text evidence="4">The sequence shown here is derived from an EMBL/GenBank/DDBJ whole genome shotgun (WGS) entry which is preliminary data.</text>
</comment>
<keyword evidence="2" id="KW-0732">Signal</keyword>
<dbReference type="SUPFAM" id="SSF53474">
    <property type="entry name" value="alpha/beta-Hydrolases"/>
    <property type="match status" value="1"/>
</dbReference>
<protein>
    <recommendedName>
        <fullName evidence="3">BD-FAE-like domain-containing protein</fullName>
    </recommendedName>
</protein>
<dbReference type="Proteomes" id="UP001500218">
    <property type="component" value="Unassembled WGS sequence"/>
</dbReference>
<organism evidence="4 5">
    <name type="scientific">Luedemannella flava</name>
    <dbReference type="NCBI Taxonomy" id="349316"/>
    <lineage>
        <taxon>Bacteria</taxon>
        <taxon>Bacillati</taxon>
        <taxon>Actinomycetota</taxon>
        <taxon>Actinomycetes</taxon>
        <taxon>Micromonosporales</taxon>
        <taxon>Micromonosporaceae</taxon>
        <taxon>Luedemannella</taxon>
    </lineage>
</organism>
<dbReference type="PANTHER" id="PTHR48081:SF33">
    <property type="entry name" value="KYNURENINE FORMAMIDASE"/>
    <property type="match status" value="1"/>
</dbReference>
<dbReference type="InterPro" id="IPR050300">
    <property type="entry name" value="GDXG_lipolytic_enzyme"/>
</dbReference>
<feature type="chain" id="PRO_5045154292" description="BD-FAE-like domain-containing protein" evidence="2">
    <location>
        <begin position="38"/>
        <end position="299"/>
    </location>
</feature>
<evidence type="ECO:0000313" key="5">
    <source>
        <dbReference type="Proteomes" id="UP001500218"/>
    </source>
</evidence>
<proteinExistence type="predicted"/>
<dbReference type="InterPro" id="IPR029058">
    <property type="entry name" value="AB_hydrolase_fold"/>
</dbReference>
<keyword evidence="5" id="KW-1185">Reference proteome</keyword>
<keyword evidence="1" id="KW-0378">Hydrolase</keyword>
<feature type="signal peptide" evidence="2">
    <location>
        <begin position="1"/>
        <end position="37"/>
    </location>
</feature>
<gene>
    <name evidence="4" type="ORF">GCM10009682_63320</name>
</gene>
<evidence type="ECO:0000256" key="1">
    <source>
        <dbReference type="ARBA" id="ARBA00022801"/>
    </source>
</evidence>
<dbReference type="Gene3D" id="3.40.50.1820">
    <property type="entry name" value="alpha/beta hydrolase"/>
    <property type="match status" value="1"/>
</dbReference>
<sequence>MTLNPVTTWPRTSRTARVILATCALAAALSVANPASAVAPAGTKPTFTTWEYLPGVAADLYLPARRTPHRVPLVVLVPGGGWQTADRSGLGQLAEALVAKGIAVNNVTYRVGTEASRFPVPAQDVTCAVDASVAALKRAGFHPGPVVLVGHSAGAHLSSLAAFGAASFRSPACRYPHSQVDGWVGLSGIYDLTVVGQWSWTMMGGTAEELPDLYAGAATGTYLVGGRRTHIDALVVHGTADELIPTFIATDFATLLRERGYDTQVELIDGAGHNDTYQAPVIADALLRWLGQVEDQPRR</sequence>
<evidence type="ECO:0000256" key="2">
    <source>
        <dbReference type="SAM" id="SignalP"/>
    </source>
</evidence>
<evidence type="ECO:0000313" key="4">
    <source>
        <dbReference type="EMBL" id="GAA1837983.1"/>
    </source>
</evidence>
<accession>A0ABN2MU97</accession>
<dbReference type="Pfam" id="PF20434">
    <property type="entry name" value="BD-FAE"/>
    <property type="match status" value="1"/>
</dbReference>